<accession>A0A0C2S7E5</accession>
<dbReference type="Pfam" id="PF13302">
    <property type="entry name" value="Acetyltransf_3"/>
    <property type="match status" value="1"/>
</dbReference>
<dbReference type="PATRIC" id="fig|889306.3.peg.1416"/>
<dbReference type="RefSeq" id="WP_041087240.1">
    <property type="nucleotide sequence ID" value="NZ_JXRP01000009.1"/>
</dbReference>
<dbReference type="NCBIfam" id="TIGR03585">
    <property type="entry name" value="PseH"/>
    <property type="match status" value="1"/>
</dbReference>
<feature type="domain" description="N-acetyltransferase" evidence="1">
    <location>
        <begin position="2"/>
        <end position="163"/>
    </location>
</feature>
<dbReference type="InterPro" id="IPR000182">
    <property type="entry name" value="GNAT_dom"/>
</dbReference>
<dbReference type="Gene3D" id="3.40.630.30">
    <property type="match status" value="1"/>
</dbReference>
<evidence type="ECO:0000313" key="2">
    <source>
        <dbReference type="EMBL" id="KIL49939.1"/>
    </source>
</evidence>
<keyword evidence="2" id="KW-0808">Transferase</keyword>
<comment type="caution">
    <text evidence="2">The sequence shown here is derived from an EMBL/GenBank/DDBJ whole genome shotgun (WGS) entry which is preliminary data.</text>
</comment>
<dbReference type="EMBL" id="JXRP01000009">
    <property type="protein sequence ID" value="KIL49939.1"/>
    <property type="molecule type" value="Genomic_DNA"/>
</dbReference>
<dbReference type="PANTHER" id="PTHR43415:SF3">
    <property type="entry name" value="GNAT-FAMILY ACETYLTRANSFERASE"/>
    <property type="match status" value="1"/>
</dbReference>
<evidence type="ECO:0000259" key="1">
    <source>
        <dbReference type="PROSITE" id="PS51186"/>
    </source>
</evidence>
<dbReference type="InterPro" id="IPR020036">
    <property type="entry name" value="PseH"/>
</dbReference>
<dbReference type="STRING" id="889306.KP78_14070"/>
<dbReference type="SUPFAM" id="SSF55729">
    <property type="entry name" value="Acyl-CoA N-acyltransferases (Nat)"/>
    <property type="match status" value="1"/>
</dbReference>
<organism evidence="2 3">
    <name type="scientific">Jeotgalibacillus soli</name>
    <dbReference type="NCBI Taxonomy" id="889306"/>
    <lineage>
        <taxon>Bacteria</taxon>
        <taxon>Bacillati</taxon>
        <taxon>Bacillota</taxon>
        <taxon>Bacilli</taxon>
        <taxon>Bacillales</taxon>
        <taxon>Caryophanaceae</taxon>
        <taxon>Jeotgalibacillus</taxon>
    </lineage>
</organism>
<dbReference type="AlphaFoldDB" id="A0A0C2S7E5"/>
<evidence type="ECO:0000313" key="3">
    <source>
        <dbReference type="Proteomes" id="UP000031938"/>
    </source>
</evidence>
<reference evidence="2 3" key="1">
    <citation type="submission" date="2015-01" db="EMBL/GenBank/DDBJ databases">
        <title>Genome sequencing of Jeotgalibacillus soli.</title>
        <authorList>
            <person name="Goh K.M."/>
            <person name="Chan K.-G."/>
            <person name="Yaakop A.S."/>
            <person name="Ee R."/>
            <person name="Gan H.M."/>
            <person name="Chan C.S."/>
        </authorList>
    </citation>
    <scope>NUCLEOTIDE SEQUENCE [LARGE SCALE GENOMIC DNA]</scope>
    <source>
        <strain evidence="2 3">P9</strain>
    </source>
</reference>
<keyword evidence="3" id="KW-1185">Reference proteome</keyword>
<dbReference type="InterPro" id="IPR016181">
    <property type="entry name" value="Acyl_CoA_acyltransferase"/>
</dbReference>
<gene>
    <name evidence="2" type="ORF">KP78_14070</name>
</gene>
<protein>
    <submittedName>
        <fullName evidence="2">GCN5-related N-acetyltransferase</fullName>
    </submittedName>
</protein>
<dbReference type="GO" id="GO:0016747">
    <property type="term" value="F:acyltransferase activity, transferring groups other than amino-acyl groups"/>
    <property type="evidence" value="ECO:0007669"/>
    <property type="project" value="InterPro"/>
</dbReference>
<proteinExistence type="predicted"/>
<dbReference type="PROSITE" id="PS51186">
    <property type="entry name" value="GNAT"/>
    <property type="match status" value="1"/>
</dbReference>
<sequence length="179" mass="21719">MMKWIHVQEEHLQLVLDWRTSDFVTKYMYTDIEYDFGNQKIWLESIRKDENGHYWLMSYRDALIGFISITSIDWKHKRAYWNFYIGDPKFSMLAGFLGAYMYNYAFNELGFEKLMGEVMAENEAVRKLHVKQGAREIGFFEKHILKKDRWHDIYVYEMTKERWEETGSKFKKYIADVVA</sequence>
<name>A0A0C2S7E5_9BACL</name>
<dbReference type="PANTHER" id="PTHR43415">
    <property type="entry name" value="SPERMIDINE N(1)-ACETYLTRANSFERASE"/>
    <property type="match status" value="1"/>
</dbReference>
<dbReference type="Proteomes" id="UP000031938">
    <property type="component" value="Unassembled WGS sequence"/>
</dbReference>